<keyword evidence="5" id="KW-1185">Reference proteome</keyword>
<sequence>MTAQKKKSILLTGASGFIGHHVLAGLLSRHYAVIAPVRSGSVLARHDDLTEVKISELQDINSSSLPLDGCEAVIHLAGKAHVTGIELDEFQRVNTDATVHLANEAAKSGVKRFIFISSIGVNGISNTTPFKADDRPAPEEPYAVSKLAAEMALKEIARQTGMEVVIIRPPLVYGPDAPGNFGKLLKLAKKNLPLPLGAIDNKRSLVALDNLVDLICLCITHPNAANQTFLVSDGQDVSTTELLKCMIRAHGKTPHLVPVPTSWLRLAARLLGKQAIVDRLCGSLQVDIQHTRQTLNWQPPVTLEQGIRQAIGGSGQ</sequence>
<protein>
    <submittedName>
        <fullName evidence="4">NAD-dependent epimerase/dehydratase family protein</fullName>
    </submittedName>
</protein>
<dbReference type="PANTHER" id="PTHR43000">
    <property type="entry name" value="DTDP-D-GLUCOSE 4,6-DEHYDRATASE-RELATED"/>
    <property type="match status" value="1"/>
</dbReference>
<accession>A0ABT9H0T3</accession>
<name>A0ABT9H0T3_9GAMM</name>
<comment type="similarity">
    <text evidence="2">Belongs to the NAD(P)-dependent epimerase/dehydratase family.</text>
</comment>
<feature type="domain" description="NAD-dependent epimerase/dehydratase" evidence="3">
    <location>
        <begin position="9"/>
        <end position="226"/>
    </location>
</feature>
<organism evidence="4 5">
    <name type="scientific">Alkalimonas collagenimarina</name>
    <dbReference type="NCBI Taxonomy" id="400390"/>
    <lineage>
        <taxon>Bacteria</taxon>
        <taxon>Pseudomonadati</taxon>
        <taxon>Pseudomonadota</taxon>
        <taxon>Gammaproteobacteria</taxon>
        <taxon>Alkalimonas</taxon>
    </lineage>
</organism>
<evidence type="ECO:0000259" key="3">
    <source>
        <dbReference type="Pfam" id="PF01370"/>
    </source>
</evidence>
<dbReference type="Pfam" id="PF01370">
    <property type="entry name" value="Epimerase"/>
    <property type="match status" value="1"/>
</dbReference>
<dbReference type="SUPFAM" id="SSF51735">
    <property type="entry name" value="NAD(P)-binding Rossmann-fold domains"/>
    <property type="match status" value="1"/>
</dbReference>
<dbReference type="EMBL" id="JAUZVZ010000016">
    <property type="protein sequence ID" value="MDP4536913.1"/>
    <property type="molecule type" value="Genomic_DNA"/>
</dbReference>
<dbReference type="RefSeq" id="WP_305894178.1">
    <property type="nucleotide sequence ID" value="NZ_JAUZVZ010000016.1"/>
</dbReference>
<proteinExistence type="inferred from homology"/>
<dbReference type="InterPro" id="IPR036291">
    <property type="entry name" value="NAD(P)-bd_dom_sf"/>
</dbReference>
<reference evidence="4 5" key="1">
    <citation type="submission" date="2023-08" db="EMBL/GenBank/DDBJ databases">
        <authorList>
            <person name="Joshi A."/>
            <person name="Thite S."/>
        </authorList>
    </citation>
    <scope>NUCLEOTIDE SEQUENCE [LARGE SCALE GENOMIC DNA]</scope>
    <source>
        <strain evidence="4 5">AC40</strain>
    </source>
</reference>
<dbReference type="Gene3D" id="3.40.50.720">
    <property type="entry name" value="NAD(P)-binding Rossmann-like Domain"/>
    <property type="match status" value="1"/>
</dbReference>
<comment type="pathway">
    <text evidence="1">Bacterial outer membrane biogenesis; LPS O-antigen biosynthesis.</text>
</comment>
<dbReference type="Proteomes" id="UP001231616">
    <property type="component" value="Unassembled WGS sequence"/>
</dbReference>
<evidence type="ECO:0000256" key="1">
    <source>
        <dbReference type="ARBA" id="ARBA00005125"/>
    </source>
</evidence>
<comment type="caution">
    <text evidence="4">The sequence shown here is derived from an EMBL/GenBank/DDBJ whole genome shotgun (WGS) entry which is preliminary data.</text>
</comment>
<evidence type="ECO:0000313" key="5">
    <source>
        <dbReference type="Proteomes" id="UP001231616"/>
    </source>
</evidence>
<gene>
    <name evidence="4" type="ORF">Q3O60_11985</name>
</gene>
<evidence type="ECO:0000313" key="4">
    <source>
        <dbReference type="EMBL" id="MDP4536913.1"/>
    </source>
</evidence>
<evidence type="ECO:0000256" key="2">
    <source>
        <dbReference type="ARBA" id="ARBA00007637"/>
    </source>
</evidence>
<dbReference type="InterPro" id="IPR001509">
    <property type="entry name" value="Epimerase_deHydtase"/>
</dbReference>